<reference evidence="1 2" key="2">
    <citation type="submission" date="2018-11" db="EMBL/GenBank/DDBJ databases">
        <authorList>
            <consortium name="Pathogen Informatics"/>
        </authorList>
    </citation>
    <scope>NUCLEOTIDE SEQUENCE [LARGE SCALE GENOMIC DNA]</scope>
</reference>
<gene>
    <name evidence="1" type="ORF">NBR_LOCUS12052</name>
</gene>
<dbReference type="Proteomes" id="UP000271162">
    <property type="component" value="Unassembled WGS sequence"/>
</dbReference>
<reference evidence="3" key="1">
    <citation type="submission" date="2017-02" db="UniProtKB">
        <authorList>
            <consortium name="WormBaseParasite"/>
        </authorList>
    </citation>
    <scope>IDENTIFICATION</scope>
</reference>
<evidence type="ECO:0000313" key="1">
    <source>
        <dbReference type="EMBL" id="VDL75641.1"/>
    </source>
</evidence>
<evidence type="ECO:0000313" key="2">
    <source>
        <dbReference type="Proteomes" id="UP000271162"/>
    </source>
</evidence>
<accession>A0A0N4Y7C5</accession>
<evidence type="ECO:0000313" key="3">
    <source>
        <dbReference type="WBParaSite" id="NBR_0001205101-mRNA-1"/>
    </source>
</evidence>
<dbReference type="AlphaFoldDB" id="A0A0N4Y7C5"/>
<organism evidence="3">
    <name type="scientific">Nippostrongylus brasiliensis</name>
    <name type="common">Rat hookworm</name>
    <dbReference type="NCBI Taxonomy" id="27835"/>
    <lineage>
        <taxon>Eukaryota</taxon>
        <taxon>Metazoa</taxon>
        <taxon>Ecdysozoa</taxon>
        <taxon>Nematoda</taxon>
        <taxon>Chromadorea</taxon>
        <taxon>Rhabditida</taxon>
        <taxon>Rhabditina</taxon>
        <taxon>Rhabditomorpha</taxon>
        <taxon>Strongyloidea</taxon>
        <taxon>Heligmosomidae</taxon>
        <taxon>Nippostrongylus</taxon>
    </lineage>
</organism>
<dbReference type="WBParaSite" id="NBR_0001205101-mRNA-1">
    <property type="protein sequence ID" value="NBR_0001205101-mRNA-1"/>
    <property type="gene ID" value="NBR_0001205101"/>
</dbReference>
<keyword evidence="2" id="KW-1185">Reference proteome</keyword>
<dbReference type="EMBL" id="UYSL01020664">
    <property type="protein sequence ID" value="VDL75641.1"/>
    <property type="molecule type" value="Genomic_DNA"/>
</dbReference>
<proteinExistence type="predicted"/>
<sequence length="114" mass="12519">MVYCGNGSVAAELKMHENKQHTRLVEPFACDRVCSSGTHCEIVKGMPSCVPDQQELCAAVFCAGGECIEYNNTFGDVQIQTAISLAVHVPMVMFDTMEDASRRRDAKILTTGRF</sequence>
<name>A0A0N4Y7C5_NIPBR</name>
<protein>
    <submittedName>
        <fullName evidence="3">Exostosin domain-containing protein</fullName>
    </submittedName>
</protein>